<feature type="transmembrane region" description="Helical" evidence="2">
    <location>
        <begin position="58"/>
        <end position="76"/>
    </location>
</feature>
<organism evidence="3 4">
    <name type="scientific">Anthostomella pinea</name>
    <dbReference type="NCBI Taxonomy" id="933095"/>
    <lineage>
        <taxon>Eukaryota</taxon>
        <taxon>Fungi</taxon>
        <taxon>Dikarya</taxon>
        <taxon>Ascomycota</taxon>
        <taxon>Pezizomycotina</taxon>
        <taxon>Sordariomycetes</taxon>
        <taxon>Xylariomycetidae</taxon>
        <taxon>Xylariales</taxon>
        <taxon>Xylariaceae</taxon>
        <taxon>Anthostomella</taxon>
    </lineage>
</organism>
<reference evidence="3" key="1">
    <citation type="submission" date="2023-10" db="EMBL/GenBank/DDBJ databases">
        <authorList>
            <person name="Hackl T."/>
        </authorList>
    </citation>
    <scope>NUCLEOTIDE SEQUENCE</scope>
</reference>
<keyword evidence="2" id="KW-1133">Transmembrane helix</keyword>
<dbReference type="EMBL" id="CAUWAG010000020">
    <property type="protein sequence ID" value="CAJ2513407.1"/>
    <property type="molecule type" value="Genomic_DNA"/>
</dbReference>
<evidence type="ECO:0000256" key="2">
    <source>
        <dbReference type="SAM" id="Phobius"/>
    </source>
</evidence>
<proteinExistence type="predicted"/>
<comment type="caution">
    <text evidence="3">The sequence shown here is derived from an EMBL/GenBank/DDBJ whole genome shotgun (WGS) entry which is preliminary data.</text>
</comment>
<gene>
    <name evidence="3" type="ORF">KHLLAP_LOCUS13875</name>
</gene>
<dbReference type="Proteomes" id="UP001295740">
    <property type="component" value="Unassembled WGS sequence"/>
</dbReference>
<evidence type="ECO:0000313" key="4">
    <source>
        <dbReference type="Proteomes" id="UP001295740"/>
    </source>
</evidence>
<dbReference type="AlphaFoldDB" id="A0AAI8VYI8"/>
<evidence type="ECO:0000256" key="1">
    <source>
        <dbReference type="SAM" id="MobiDB-lite"/>
    </source>
</evidence>
<name>A0AAI8VYI8_9PEZI</name>
<protein>
    <submittedName>
        <fullName evidence="3">Uu.00g015260.m01.CDS01</fullName>
    </submittedName>
</protein>
<sequence length="192" mass="20825">MAEYDVSPGNNFGHLLQTIGSWGRPSMFRSMIVASSTAALLGLGAAVGSGILLSSGSFGFLVGSCIGFVGASIHYYNASLSQALVALEEHPRLMQLHLAYNFPWLGFQRLSRAQLHAEWWRHSWIRQGNLIAAWQSASGALDEIHDRRTQLLVDRTVKQGLESGSGGVVLEEDTEGGDGREGVALLEEKSRE</sequence>
<evidence type="ECO:0000313" key="3">
    <source>
        <dbReference type="EMBL" id="CAJ2513407.1"/>
    </source>
</evidence>
<keyword evidence="2" id="KW-0472">Membrane</keyword>
<keyword evidence="2" id="KW-0812">Transmembrane</keyword>
<feature type="region of interest" description="Disordered" evidence="1">
    <location>
        <begin position="164"/>
        <end position="192"/>
    </location>
</feature>
<accession>A0AAI8VYI8</accession>
<feature type="transmembrane region" description="Helical" evidence="2">
    <location>
        <begin position="31"/>
        <end position="52"/>
    </location>
</feature>
<feature type="compositionally biased region" description="Basic and acidic residues" evidence="1">
    <location>
        <begin position="177"/>
        <end position="192"/>
    </location>
</feature>
<keyword evidence="4" id="KW-1185">Reference proteome</keyword>